<sequence>MSLDETRTVSRIGINECHTIITVLVRNDIGVTASLPLRQSLSRHDKNRPTDNLTGLHTAVFQRTVNGNNPRELRFNCAVAADTVLVHCLCATCHPQIEVTKIRVKKHVCYIKIWHLYPSQHR</sequence>
<organism evidence="1">
    <name type="scientific">Myoviridae sp. ctnhb8</name>
    <dbReference type="NCBI Taxonomy" id="2825171"/>
    <lineage>
        <taxon>Viruses</taxon>
        <taxon>Duplodnaviria</taxon>
        <taxon>Heunggongvirae</taxon>
        <taxon>Uroviricota</taxon>
        <taxon>Caudoviricetes</taxon>
    </lineage>
</organism>
<accession>A0A8S5VEC4</accession>
<proteinExistence type="predicted"/>
<evidence type="ECO:0000313" key="1">
    <source>
        <dbReference type="EMBL" id="DAG04983.1"/>
    </source>
</evidence>
<reference evidence="1" key="1">
    <citation type="journal article" date="2021" name="Proc. Natl. Acad. Sci. U.S.A.">
        <title>A Catalog of Tens of Thousands of Viruses from Human Metagenomes Reveals Hidden Associations with Chronic Diseases.</title>
        <authorList>
            <person name="Tisza M.J."/>
            <person name="Buck C.B."/>
        </authorList>
    </citation>
    <scope>NUCLEOTIDE SEQUENCE</scope>
    <source>
        <strain evidence="1">Ctnhb8</strain>
    </source>
</reference>
<name>A0A8S5VEC4_9CAUD</name>
<dbReference type="EMBL" id="BK016247">
    <property type="protein sequence ID" value="DAG04983.1"/>
    <property type="molecule type" value="Genomic_DNA"/>
</dbReference>
<protein>
    <submittedName>
        <fullName evidence="1">Uncharacterized protein</fullName>
    </submittedName>
</protein>